<gene>
    <name evidence="3" type="primary">hlyA_3</name>
    <name evidence="3" type="ORF">ROA7745_03740</name>
</gene>
<dbReference type="Pfam" id="PF00353">
    <property type="entry name" value="HemolysinCabind"/>
    <property type="match status" value="2"/>
</dbReference>
<dbReference type="EMBL" id="FWXB01000017">
    <property type="protein sequence ID" value="SMC13878.1"/>
    <property type="molecule type" value="Genomic_DNA"/>
</dbReference>
<dbReference type="InterPro" id="IPR018511">
    <property type="entry name" value="Hemolysin-typ_Ca-bd_CS"/>
</dbReference>
<sequence>MKLLEATGEINSTSAPWGTNNKKDNRLMSKASSLERQMLDLINAERASRNLNPLQLELRLNDAAEDHSQWMINTDRFSHTGAGGSSPRDRMEDANFNFTGNWLSAENIAWQSVRGQPGLADDVVNLHQSLMNSSGHRANILNPNTEVIGIGIERGDYNGWDALFVTQNFARTSAPLQIDQPGSTPQPLPPAPNNSDQQLNGTGVSNILAGASGDDTLNGNGGDDTLRGNDGNDLLNGGTGADKLSGGRGSDAVIGGDGNDVLRGNHGRDDLQGGNGRDRLIGGSQADVLDGGDGHDILIGGKHNDRFVFANDHGRDKIMDFDALTAREKIDLRGIDAFDSYRDVKQAATQINNHVRIETGDDSWITLMHTQLSQLDSGDFLV</sequence>
<dbReference type="Gene3D" id="2.150.10.10">
    <property type="entry name" value="Serralysin-like metalloprotease, C-terminal"/>
    <property type="match status" value="2"/>
</dbReference>
<feature type="region of interest" description="Disordered" evidence="1">
    <location>
        <begin position="1"/>
        <end position="24"/>
    </location>
</feature>
<dbReference type="Proteomes" id="UP000193224">
    <property type="component" value="Unassembled WGS sequence"/>
</dbReference>
<dbReference type="InterPro" id="IPR035940">
    <property type="entry name" value="CAP_sf"/>
</dbReference>
<dbReference type="InterPro" id="IPR011049">
    <property type="entry name" value="Serralysin-like_metalloprot_C"/>
</dbReference>
<dbReference type="GO" id="GO:0005509">
    <property type="term" value="F:calcium ion binding"/>
    <property type="evidence" value="ECO:0007669"/>
    <property type="project" value="InterPro"/>
</dbReference>
<organism evidence="3 4">
    <name type="scientific">Roseovarius aestuarii</name>
    <dbReference type="NCBI Taxonomy" id="475083"/>
    <lineage>
        <taxon>Bacteria</taxon>
        <taxon>Pseudomonadati</taxon>
        <taxon>Pseudomonadota</taxon>
        <taxon>Alphaproteobacteria</taxon>
        <taxon>Rhodobacterales</taxon>
        <taxon>Roseobacteraceae</taxon>
        <taxon>Roseovarius</taxon>
    </lineage>
</organism>
<evidence type="ECO:0000256" key="1">
    <source>
        <dbReference type="SAM" id="MobiDB-lite"/>
    </source>
</evidence>
<feature type="domain" description="SCP" evidence="2">
    <location>
        <begin position="39"/>
        <end position="169"/>
    </location>
</feature>
<dbReference type="PRINTS" id="PR00313">
    <property type="entry name" value="CABNDNGRPT"/>
</dbReference>
<reference evidence="3 4" key="1">
    <citation type="submission" date="2017-03" db="EMBL/GenBank/DDBJ databases">
        <authorList>
            <person name="Afonso C.L."/>
            <person name="Miller P.J."/>
            <person name="Scott M.A."/>
            <person name="Spackman E."/>
            <person name="Goraichik I."/>
            <person name="Dimitrov K.M."/>
            <person name="Suarez D.L."/>
            <person name="Swayne D.E."/>
        </authorList>
    </citation>
    <scope>NUCLEOTIDE SEQUENCE [LARGE SCALE GENOMIC DNA]</scope>
    <source>
        <strain evidence="3 4">CECT 7745</strain>
    </source>
</reference>
<feature type="region of interest" description="Disordered" evidence="1">
    <location>
        <begin position="176"/>
        <end position="277"/>
    </location>
</feature>
<dbReference type="Pfam" id="PF00188">
    <property type="entry name" value="CAP"/>
    <property type="match status" value="1"/>
</dbReference>
<evidence type="ECO:0000313" key="4">
    <source>
        <dbReference type="Proteomes" id="UP000193224"/>
    </source>
</evidence>
<dbReference type="SUPFAM" id="SSF55797">
    <property type="entry name" value="PR-1-like"/>
    <property type="match status" value="1"/>
</dbReference>
<evidence type="ECO:0000313" key="3">
    <source>
        <dbReference type="EMBL" id="SMC13878.1"/>
    </source>
</evidence>
<accession>A0A1X7BW60</accession>
<feature type="compositionally biased region" description="Basic and acidic residues" evidence="1">
    <location>
        <begin position="266"/>
        <end position="277"/>
    </location>
</feature>
<name>A0A1X7BW60_9RHOB</name>
<dbReference type="SUPFAM" id="SSF51120">
    <property type="entry name" value="beta-Roll"/>
    <property type="match status" value="2"/>
</dbReference>
<dbReference type="PANTHER" id="PTHR31157:SF1">
    <property type="entry name" value="SCP DOMAIN-CONTAINING PROTEIN"/>
    <property type="match status" value="1"/>
</dbReference>
<dbReference type="InterPro" id="IPR014044">
    <property type="entry name" value="CAP_dom"/>
</dbReference>
<feature type="compositionally biased region" description="Polar residues" evidence="1">
    <location>
        <begin position="9"/>
        <end position="20"/>
    </location>
</feature>
<keyword evidence="4" id="KW-1185">Reference proteome</keyword>
<protein>
    <submittedName>
        <fullName evidence="3">Hemolysin, chromosomal</fullName>
    </submittedName>
</protein>
<dbReference type="InterPro" id="IPR001343">
    <property type="entry name" value="Hemolysn_Ca-bd"/>
</dbReference>
<dbReference type="PANTHER" id="PTHR31157">
    <property type="entry name" value="SCP DOMAIN-CONTAINING PROTEIN"/>
    <property type="match status" value="1"/>
</dbReference>
<proteinExistence type="predicted"/>
<dbReference type="AlphaFoldDB" id="A0A1X7BW60"/>
<dbReference type="CDD" id="cd05379">
    <property type="entry name" value="CAP_bacterial"/>
    <property type="match status" value="1"/>
</dbReference>
<feature type="compositionally biased region" description="Polar residues" evidence="1">
    <location>
        <begin position="193"/>
        <end position="205"/>
    </location>
</feature>
<dbReference type="PROSITE" id="PS00330">
    <property type="entry name" value="HEMOLYSIN_CALCIUM"/>
    <property type="match status" value="4"/>
</dbReference>
<evidence type="ECO:0000259" key="2">
    <source>
        <dbReference type="Pfam" id="PF00188"/>
    </source>
</evidence>
<dbReference type="Gene3D" id="3.40.33.10">
    <property type="entry name" value="CAP"/>
    <property type="match status" value="1"/>
</dbReference>